<protein>
    <recommendedName>
        <fullName evidence="7">G-protein coupled receptors family 1 profile domain-containing protein</fullName>
    </recommendedName>
</protein>
<evidence type="ECO:0000313" key="9">
    <source>
        <dbReference type="Proteomes" id="UP000694393"/>
    </source>
</evidence>
<reference evidence="8" key="1">
    <citation type="submission" date="2025-08" db="UniProtKB">
        <authorList>
            <consortium name="Ensembl"/>
        </authorList>
    </citation>
    <scope>IDENTIFICATION</scope>
</reference>
<keyword evidence="9" id="KW-1185">Reference proteome</keyword>
<dbReference type="InterPro" id="IPR000276">
    <property type="entry name" value="GPCR_Rhodpsn"/>
</dbReference>
<name>A0A8C8VGJ9_9SAUR</name>
<reference evidence="8" key="2">
    <citation type="submission" date="2025-09" db="UniProtKB">
        <authorList>
            <consortium name="Ensembl"/>
        </authorList>
    </citation>
    <scope>IDENTIFICATION</scope>
</reference>
<dbReference type="PROSITE" id="PS50262">
    <property type="entry name" value="G_PROTEIN_RECEP_F1_2"/>
    <property type="match status" value="1"/>
</dbReference>
<feature type="domain" description="G-protein coupled receptors family 1 profile" evidence="7">
    <location>
        <begin position="50"/>
        <end position="306"/>
    </location>
</feature>
<evidence type="ECO:0000256" key="3">
    <source>
        <dbReference type="ARBA" id="ARBA00022989"/>
    </source>
</evidence>
<evidence type="ECO:0000256" key="4">
    <source>
        <dbReference type="ARBA" id="ARBA00023136"/>
    </source>
</evidence>
<dbReference type="Gene3D" id="1.20.1070.10">
    <property type="entry name" value="Rhodopsin 7-helix transmembrane proteins"/>
    <property type="match status" value="1"/>
</dbReference>
<sequence length="354" mass="39855">MNVEEVVSVSDTTNFNLTTATTFPCAVNQIFSHRFLSVVYFIVFLLGLLGNGLGLWSLCAGSRRSSWSALRVLVCNLGVADLLYVFTLPFLMTYYHQGRVWSFGKESCRLMRALFHINLYASIGFLTCISIHRYLGIVHPLKIRGRCQALGPNLLLSALVWGWVIIQVSPDFSFSKINSTGTKCHDTTGNENLDAYLPYVLAITMTGFVIPFLIIVGCYGHVVVVLVRNENVNPTLKRRSIKLVVLVMVLFSICFLPYHVFRNLNLLTRKWQLQGACTQTLKNIYVSYQVSRGLASFNSALNPLLYLMTSEDSMSWIRTISQRAGQSLGSLRLRGTQKSITLCEEFKKECDDDL</sequence>
<keyword evidence="3 6" id="KW-1133">Transmembrane helix</keyword>
<dbReference type="GO" id="GO:0008188">
    <property type="term" value="F:neuropeptide receptor activity"/>
    <property type="evidence" value="ECO:0007669"/>
    <property type="project" value="InterPro"/>
</dbReference>
<keyword evidence="5" id="KW-0675">Receptor</keyword>
<feature type="transmembrane region" description="Helical" evidence="6">
    <location>
        <begin position="72"/>
        <end position="95"/>
    </location>
</feature>
<evidence type="ECO:0000256" key="2">
    <source>
        <dbReference type="ARBA" id="ARBA00022692"/>
    </source>
</evidence>
<feature type="transmembrane region" description="Helical" evidence="6">
    <location>
        <begin position="38"/>
        <end position="60"/>
    </location>
</feature>
<dbReference type="PRINTS" id="PR01157">
    <property type="entry name" value="P2YPURNOCPTR"/>
</dbReference>
<feature type="transmembrane region" description="Helical" evidence="6">
    <location>
        <begin position="196"/>
        <end position="222"/>
    </location>
</feature>
<dbReference type="InterPro" id="IPR027294">
    <property type="entry name" value="NPS_rcpt"/>
</dbReference>
<keyword evidence="5" id="KW-0297">G-protein coupled receptor</keyword>
<dbReference type="GO" id="GO:0016020">
    <property type="term" value="C:membrane"/>
    <property type="evidence" value="ECO:0007669"/>
    <property type="project" value="UniProtKB-SubCell"/>
</dbReference>
<dbReference type="PANTHER" id="PTHR24244:SF0">
    <property type="entry name" value="G-PROTEIN COUPLED RECEPTORS FAMILY 1 PROFILE DOMAIN-CONTAINING PROTEIN"/>
    <property type="match status" value="1"/>
</dbReference>
<keyword evidence="4 6" id="KW-0472">Membrane</keyword>
<proteinExistence type="inferred from homology"/>
<keyword evidence="2 5" id="KW-0812">Transmembrane</keyword>
<feature type="transmembrane region" description="Helical" evidence="6">
    <location>
        <begin position="115"/>
        <end position="135"/>
    </location>
</feature>
<dbReference type="PANTHER" id="PTHR24244">
    <property type="entry name" value="NEUROPEPTIDE S RECEPTOR"/>
    <property type="match status" value="1"/>
</dbReference>
<dbReference type="PRINTS" id="PR00237">
    <property type="entry name" value="GPCRRHODOPSN"/>
</dbReference>
<evidence type="ECO:0000256" key="5">
    <source>
        <dbReference type="RuleBase" id="RU000688"/>
    </source>
</evidence>
<comment type="subcellular location">
    <subcellularLocation>
        <location evidence="1">Membrane</location>
    </subcellularLocation>
</comment>
<accession>A0A8C8VGJ9</accession>
<dbReference type="SUPFAM" id="SSF81321">
    <property type="entry name" value="Family A G protein-coupled receptor-like"/>
    <property type="match status" value="1"/>
</dbReference>
<evidence type="ECO:0000256" key="6">
    <source>
        <dbReference type="SAM" id="Phobius"/>
    </source>
</evidence>
<dbReference type="Proteomes" id="UP000694393">
    <property type="component" value="Unplaced"/>
</dbReference>
<dbReference type="InterPro" id="IPR017452">
    <property type="entry name" value="GPCR_Rhodpsn_7TM"/>
</dbReference>
<dbReference type="PROSITE" id="PS00237">
    <property type="entry name" value="G_PROTEIN_RECEP_F1_1"/>
    <property type="match status" value="1"/>
</dbReference>
<keyword evidence="5" id="KW-0807">Transducer</keyword>
<dbReference type="Ensembl" id="ENSPCET00000006760.1">
    <property type="protein sequence ID" value="ENSPCEP00000006522.1"/>
    <property type="gene ID" value="ENSPCEG00000005275.1"/>
</dbReference>
<evidence type="ECO:0000256" key="1">
    <source>
        <dbReference type="ARBA" id="ARBA00004370"/>
    </source>
</evidence>
<organism evidence="8 9">
    <name type="scientific">Pelusios castaneus</name>
    <name type="common">West African mud turtle</name>
    <dbReference type="NCBI Taxonomy" id="367368"/>
    <lineage>
        <taxon>Eukaryota</taxon>
        <taxon>Metazoa</taxon>
        <taxon>Chordata</taxon>
        <taxon>Craniata</taxon>
        <taxon>Vertebrata</taxon>
        <taxon>Euteleostomi</taxon>
        <taxon>Archelosauria</taxon>
        <taxon>Testudinata</taxon>
        <taxon>Testudines</taxon>
        <taxon>Pleurodira</taxon>
        <taxon>Pelomedusidae</taxon>
        <taxon>Pelusios</taxon>
    </lineage>
</organism>
<evidence type="ECO:0000313" key="8">
    <source>
        <dbReference type="Ensembl" id="ENSPCEP00000006522.1"/>
    </source>
</evidence>
<dbReference type="AlphaFoldDB" id="A0A8C8VGJ9"/>
<dbReference type="Pfam" id="PF00001">
    <property type="entry name" value="7tm_1"/>
    <property type="match status" value="1"/>
</dbReference>
<feature type="transmembrane region" description="Helical" evidence="6">
    <location>
        <begin position="147"/>
        <end position="166"/>
    </location>
</feature>
<evidence type="ECO:0000259" key="7">
    <source>
        <dbReference type="PROSITE" id="PS50262"/>
    </source>
</evidence>
<feature type="transmembrane region" description="Helical" evidence="6">
    <location>
        <begin position="243"/>
        <end position="261"/>
    </location>
</feature>
<comment type="similarity">
    <text evidence="5">Belongs to the G-protein coupled receptor 1 family.</text>
</comment>